<keyword evidence="3" id="KW-1185">Reference proteome</keyword>
<evidence type="ECO:0000256" key="1">
    <source>
        <dbReference type="ARBA" id="ARBA00023125"/>
    </source>
</evidence>
<evidence type="ECO:0000313" key="2">
    <source>
        <dbReference type="EMBL" id="KAJ7375372.1"/>
    </source>
</evidence>
<dbReference type="GO" id="GO:0003677">
    <property type="term" value="F:DNA binding"/>
    <property type="evidence" value="ECO:0007669"/>
    <property type="project" value="UniProtKB-KW"/>
</dbReference>
<organism evidence="2 3">
    <name type="scientific">Desmophyllum pertusum</name>
    <dbReference type="NCBI Taxonomy" id="174260"/>
    <lineage>
        <taxon>Eukaryota</taxon>
        <taxon>Metazoa</taxon>
        <taxon>Cnidaria</taxon>
        <taxon>Anthozoa</taxon>
        <taxon>Hexacorallia</taxon>
        <taxon>Scleractinia</taxon>
        <taxon>Caryophylliina</taxon>
        <taxon>Caryophylliidae</taxon>
        <taxon>Desmophyllum</taxon>
    </lineage>
</organism>
<dbReference type="Gene3D" id="1.10.150.130">
    <property type="match status" value="1"/>
</dbReference>
<sequence>MFHSNGLFYYELHWSFFLYADEASDNDQMPSTSNDEGAVVDILKKYTTSSVCSAERMTAYLARDETPASEKEEEARSIYLRGLSHSTVQNMMSARQTYLEWHKAVYGDTPQKDIFPVSESKLKSFAIDLFKAGYAPSTIMYVFISGICTWHLANSQESPKKRFPSIAGSLRRFFKAQAGEVSSFAKQPLFPQDVEHLIDTCGVQTPKQLQSKHIKDEHGLSMTMIYTYEKQDATNIAHRRPYHFTPLEAGSPYDPAILCFLLLASRGAFVVDPLTAYGEGNFQLSEEAKSWPLLCQVDQSSGCLKGMATTFIIERAIERGGIFPQDAVPTLCRLAGWSEGSGVWAMYVKDVFERYIDTSGLLYG</sequence>
<dbReference type="Proteomes" id="UP001163046">
    <property type="component" value="Unassembled WGS sequence"/>
</dbReference>
<dbReference type="AlphaFoldDB" id="A0A9X0CTD7"/>
<dbReference type="EMBL" id="MU826826">
    <property type="protein sequence ID" value="KAJ7375372.1"/>
    <property type="molecule type" value="Genomic_DNA"/>
</dbReference>
<evidence type="ECO:0000313" key="3">
    <source>
        <dbReference type="Proteomes" id="UP001163046"/>
    </source>
</evidence>
<proteinExistence type="predicted"/>
<name>A0A9X0CTD7_9CNID</name>
<protein>
    <submittedName>
        <fullName evidence="2">Uncharacterized protein</fullName>
    </submittedName>
</protein>
<dbReference type="InterPro" id="IPR010998">
    <property type="entry name" value="Integrase_recombinase_N"/>
</dbReference>
<gene>
    <name evidence="2" type="ORF">OS493_002125</name>
</gene>
<comment type="caution">
    <text evidence="2">The sequence shown here is derived from an EMBL/GenBank/DDBJ whole genome shotgun (WGS) entry which is preliminary data.</text>
</comment>
<keyword evidence="1" id="KW-0238">DNA-binding</keyword>
<reference evidence="2" key="1">
    <citation type="submission" date="2023-01" db="EMBL/GenBank/DDBJ databases">
        <title>Genome assembly of the deep-sea coral Lophelia pertusa.</title>
        <authorList>
            <person name="Herrera S."/>
            <person name="Cordes E."/>
        </authorList>
    </citation>
    <scope>NUCLEOTIDE SEQUENCE</scope>
    <source>
        <strain evidence="2">USNM1676648</strain>
        <tissue evidence="2">Polyp</tissue>
    </source>
</reference>
<dbReference type="OrthoDB" id="6007793at2759"/>
<accession>A0A9X0CTD7</accession>